<accession>A0A5B8YAM7</accession>
<dbReference type="AlphaFoldDB" id="A0A4Y6PZU1"/>
<protein>
    <submittedName>
        <fullName evidence="2">Transporter</fullName>
    </submittedName>
</protein>
<reference evidence="2 3" key="1">
    <citation type="submission" date="2019-06" db="EMBL/GenBank/DDBJ databases">
        <title>Persicimonas caeni gen. nov., sp. nov., a predatory bacterium isolated from solar saltern.</title>
        <authorList>
            <person name="Wang S."/>
        </authorList>
    </citation>
    <scope>NUCLEOTIDE SEQUENCE [LARGE SCALE GENOMIC DNA]</scope>
    <source>
        <strain evidence="2 3">YN101</strain>
    </source>
</reference>
<dbReference type="Proteomes" id="UP000315995">
    <property type="component" value="Chromosome"/>
</dbReference>
<dbReference type="EMBL" id="CP041186">
    <property type="protein sequence ID" value="QDG53831.1"/>
    <property type="molecule type" value="Genomic_DNA"/>
</dbReference>
<keyword evidence="3" id="KW-1185">Reference proteome</keyword>
<gene>
    <name evidence="2" type="ORF">FIV42_24720</name>
</gene>
<dbReference type="OrthoDB" id="9809066at2"/>
<proteinExistence type="predicted"/>
<evidence type="ECO:0000313" key="2">
    <source>
        <dbReference type="EMBL" id="QDG53831.1"/>
    </source>
</evidence>
<accession>A0A4Y6PZU1</accession>
<keyword evidence="1" id="KW-0732">Signal</keyword>
<name>A0A4Y6PZU1_PERCE</name>
<evidence type="ECO:0000256" key="1">
    <source>
        <dbReference type="SAM" id="SignalP"/>
    </source>
</evidence>
<evidence type="ECO:0000313" key="3">
    <source>
        <dbReference type="Proteomes" id="UP000315995"/>
    </source>
</evidence>
<organism evidence="2 3">
    <name type="scientific">Persicimonas caeni</name>
    <dbReference type="NCBI Taxonomy" id="2292766"/>
    <lineage>
        <taxon>Bacteria</taxon>
        <taxon>Deltaproteobacteria</taxon>
        <taxon>Bradymonadales</taxon>
        <taxon>Bradymonadaceae</taxon>
        <taxon>Persicimonas</taxon>
    </lineage>
</organism>
<feature type="chain" id="PRO_5030106772" evidence="1">
    <location>
        <begin position="33"/>
        <end position="291"/>
    </location>
</feature>
<sequence length="291" mass="31796">MCHQTQSEKIRYAFSSAVVVLLAATLVSTAYAQEEASTAEGAAGQQAAGATDLAKKTQNPVSDLISVPFENNFQWGAGFEDEFSYLLVIKPVYPMKLSEEWNLVHRVLAPVSYFPEPAPGIDDAFGLGDITYQAFFSPESTEPFVWGVGPQFQFPTATDDILGTDKWSVGPAAVALQLNGPWVYGALLTYMYSFAGDDARDDVRLGALQYFINYNLPSGWYLTTSPTNTLNFEADDDKWTIPLGGGAGKVVKFGPLPVNLSLQAYYNVERPPGAPEGTVRFQFSFLLPRGR</sequence>
<dbReference type="RefSeq" id="WP_141200285.1">
    <property type="nucleotide sequence ID" value="NZ_CP041186.1"/>
</dbReference>
<feature type="signal peptide" evidence="1">
    <location>
        <begin position="1"/>
        <end position="32"/>
    </location>
</feature>